<dbReference type="GO" id="GO:0009986">
    <property type="term" value="C:cell surface"/>
    <property type="evidence" value="ECO:0007669"/>
    <property type="project" value="TreeGrafter"/>
</dbReference>
<evidence type="ECO:0000256" key="1">
    <source>
        <dbReference type="ARBA" id="ARBA00006347"/>
    </source>
</evidence>
<dbReference type="InterPro" id="IPR036249">
    <property type="entry name" value="Thioredoxin-like_sf"/>
</dbReference>
<dbReference type="AlphaFoldDB" id="A0A3Q2Z898"/>
<dbReference type="STRING" id="109280.ENSHCOP00000027110"/>
<reference evidence="3" key="2">
    <citation type="submission" date="2025-09" db="UniProtKB">
        <authorList>
            <consortium name="Ensembl"/>
        </authorList>
    </citation>
    <scope>IDENTIFICATION</scope>
</reference>
<accession>A0A3Q2Z898</accession>
<feature type="domain" description="Thioredoxin" evidence="2">
    <location>
        <begin position="1"/>
        <end position="105"/>
    </location>
</feature>
<comment type="similarity">
    <text evidence="1">Belongs to the protein disulfide isomerase family.</text>
</comment>
<evidence type="ECO:0000259" key="2">
    <source>
        <dbReference type="PROSITE" id="PS51352"/>
    </source>
</evidence>
<protein>
    <submittedName>
        <fullName evidence="3">Protein disulfide isomerase family A, member 8</fullName>
    </submittedName>
</protein>
<dbReference type="CDD" id="cd03073">
    <property type="entry name" value="PDI_b'_ERp72_ERp57"/>
    <property type="match status" value="1"/>
</dbReference>
<dbReference type="FunFam" id="3.40.30.10:FF:000054">
    <property type="entry name" value="Disulfide-isomerase A3"/>
    <property type="match status" value="1"/>
</dbReference>
<dbReference type="Gene3D" id="3.40.30.10">
    <property type="entry name" value="Glutaredoxin"/>
    <property type="match status" value="4"/>
</dbReference>
<dbReference type="Proteomes" id="UP000264820">
    <property type="component" value="Unplaced"/>
</dbReference>
<dbReference type="PROSITE" id="PS51352">
    <property type="entry name" value="THIOREDOXIN_2"/>
    <property type="match status" value="2"/>
</dbReference>
<dbReference type="PANTHER" id="PTHR18929:SF45">
    <property type="entry name" value="PROTEIN DISULFIDE-ISOMERASE"/>
    <property type="match status" value="1"/>
</dbReference>
<dbReference type="GO" id="GO:0034976">
    <property type="term" value="P:response to endoplasmic reticulum stress"/>
    <property type="evidence" value="ECO:0007669"/>
    <property type="project" value="TreeGrafter"/>
</dbReference>
<dbReference type="PANTHER" id="PTHR18929">
    <property type="entry name" value="PROTEIN DISULFIDE ISOMERASE"/>
    <property type="match status" value="1"/>
</dbReference>
<keyword evidence="4" id="KW-1185">Reference proteome</keyword>
<organism evidence="3 4">
    <name type="scientific">Hippocampus comes</name>
    <name type="common">Tiger tail seahorse</name>
    <dbReference type="NCBI Taxonomy" id="109280"/>
    <lineage>
        <taxon>Eukaryota</taxon>
        <taxon>Metazoa</taxon>
        <taxon>Chordata</taxon>
        <taxon>Craniata</taxon>
        <taxon>Vertebrata</taxon>
        <taxon>Euteleostomi</taxon>
        <taxon>Actinopterygii</taxon>
        <taxon>Neopterygii</taxon>
        <taxon>Teleostei</taxon>
        <taxon>Neoteleostei</taxon>
        <taxon>Acanthomorphata</taxon>
        <taxon>Syngnathiaria</taxon>
        <taxon>Syngnathiformes</taxon>
        <taxon>Syngnathoidei</taxon>
        <taxon>Syngnathidae</taxon>
        <taxon>Hippocampus</taxon>
    </lineage>
</organism>
<dbReference type="GeneTree" id="ENSGT00940000166438"/>
<name>A0A3Q2Z898_HIPCM</name>
<evidence type="ECO:0000313" key="3">
    <source>
        <dbReference type="Ensembl" id="ENSHCOP00000027110.1"/>
    </source>
</evidence>
<dbReference type="OMA" id="CTTHSET"/>
<dbReference type="InterPro" id="IPR013766">
    <property type="entry name" value="Thioredoxin_domain"/>
</dbReference>
<reference evidence="3" key="1">
    <citation type="submission" date="2025-08" db="UniProtKB">
        <authorList>
            <consortium name="Ensembl"/>
        </authorList>
    </citation>
    <scope>IDENTIFICATION</scope>
</reference>
<dbReference type="CDD" id="cd02961">
    <property type="entry name" value="PDI_a_family"/>
    <property type="match status" value="1"/>
</dbReference>
<feature type="domain" description="Thioredoxin" evidence="2">
    <location>
        <begin position="309"/>
        <end position="417"/>
    </location>
</feature>
<dbReference type="GO" id="GO:0006457">
    <property type="term" value="P:protein folding"/>
    <property type="evidence" value="ECO:0007669"/>
    <property type="project" value="TreeGrafter"/>
</dbReference>
<dbReference type="Pfam" id="PF00085">
    <property type="entry name" value="Thioredoxin"/>
    <property type="match status" value="2"/>
</dbReference>
<dbReference type="Ensembl" id="ENSHCOT00000022941.1">
    <property type="protein sequence ID" value="ENSHCOP00000027110.1"/>
    <property type="gene ID" value="ENSHCOG00000018676.1"/>
</dbReference>
<dbReference type="GO" id="GO:0003756">
    <property type="term" value="F:protein disulfide isomerase activity"/>
    <property type="evidence" value="ECO:0007669"/>
    <property type="project" value="TreeGrafter"/>
</dbReference>
<sequence>SDVLVLGDADFDYLATEHDTMLVKFYAPCGHCKKLAPEFEEAAGKLKGTVQLAKVDCTAEPDTCGRFGVSGYPTLKIFRNGRDSASYDGPRSAGIFEFMTKQTGPDSAVLLTEEELQSFVQHHDASVVVFSGEQSTGLADFVKAAGLLRDQFRFAHTGVLLFRPPRLANQFEDSVVVLRDFVSIPSLRRFIRDHFGLCPLMTLENKDRLRARDLLTAFYNLDYKRNARGSNYWRNVMKVVSKYAGRGLFFSVANQRDFRAELEDQFGVGASDGADVPLVTVRTKAGHKYTMREEFRRDGASLERFLDQYFAGRLKRYIKSEPTPDGNAGAVQQVVVAESFDAIVNQPDKDVLIQFYSPSCPRCKKLEPVYTALAETLSADANVVIAKMNAVDNDVPAGYDVQYPSIYLAPAGKKAEP</sequence>
<evidence type="ECO:0000313" key="4">
    <source>
        <dbReference type="Proteomes" id="UP000264820"/>
    </source>
</evidence>
<dbReference type="GO" id="GO:0005783">
    <property type="term" value="C:endoplasmic reticulum"/>
    <property type="evidence" value="ECO:0007669"/>
    <property type="project" value="TreeGrafter"/>
</dbReference>
<dbReference type="SUPFAM" id="SSF52833">
    <property type="entry name" value="Thioredoxin-like"/>
    <property type="match status" value="4"/>
</dbReference>
<proteinExistence type="inferred from homology"/>